<dbReference type="EMBL" id="BAAAZA010000059">
    <property type="protein sequence ID" value="GAA3905217.1"/>
    <property type="molecule type" value="Genomic_DNA"/>
</dbReference>
<accession>A0ABP7LPQ3</accession>
<reference evidence="3" key="1">
    <citation type="journal article" date="2019" name="Int. J. Syst. Evol. Microbiol.">
        <title>The Global Catalogue of Microorganisms (GCM) 10K type strain sequencing project: providing services to taxonomists for standard genome sequencing and annotation.</title>
        <authorList>
            <consortium name="The Broad Institute Genomics Platform"/>
            <consortium name="The Broad Institute Genome Sequencing Center for Infectious Disease"/>
            <person name="Wu L."/>
            <person name="Ma J."/>
        </authorList>
    </citation>
    <scope>NUCLEOTIDE SEQUENCE [LARGE SCALE GENOMIC DNA]</scope>
    <source>
        <strain evidence="3">JCM 16578</strain>
    </source>
</reference>
<name>A0ABP7LPQ3_9ACTN</name>
<dbReference type="PROSITE" id="PS51257">
    <property type="entry name" value="PROKAR_LIPOPROTEIN"/>
    <property type="match status" value="1"/>
</dbReference>
<feature type="chain" id="PRO_5045589187" description="Lipoprotein" evidence="1">
    <location>
        <begin position="20"/>
        <end position="304"/>
    </location>
</feature>
<dbReference type="Proteomes" id="UP001501563">
    <property type="component" value="Unassembled WGS sequence"/>
</dbReference>
<proteinExistence type="predicted"/>
<gene>
    <name evidence="2" type="ORF">GCM10022207_88230</name>
</gene>
<sequence length="304" mass="33149">MSRASTQLAGVVLTIAVFAAACSFPDSGGRGPVTYDPRPLSAALVTSAADTIRLQEREESAVAACMVRRGLRYLPQRAVTSERAVTTNPYGLLREEQARQDGYGAVGEIISGIGNRAPAATHHSGGWTKALEGTHEEKLTLPTGMVLTYRPDGCAYQGREEAYGRGWNRLENELEGWQALVMDRVEMNGLYANALSAWSACMRESGYSYADLQAPRQELAHRIEATGGQGKALRALGRKELRIAADDYACERKARLHEAVYEAQRDIEHTVLNAAARADIRRYQKFKRTALARGTGSVTSSAPF</sequence>
<evidence type="ECO:0000256" key="1">
    <source>
        <dbReference type="SAM" id="SignalP"/>
    </source>
</evidence>
<comment type="caution">
    <text evidence="2">The sequence shown here is derived from an EMBL/GenBank/DDBJ whole genome shotgun (WGS) entry which is preliminary data.</text>
</comment>
<protein>
    <recommendedName>
        <fullName evidence="4">Lipoprotein</fullName>
    </recommendedName>
</protein>
<feature type="signal peptide" evidence="1">
    <location>
        <begin position="1"/>
        <end position="19"/>
    </location>
</feature>
<organism evidence="2 3">
    <name type="scientific">Streptomyces lannensis</name>
    <dbReference type="NCBI Taxonomy" id="766498"/>
    <lineage>
        <taxon>Bacteria</taxon>
        <taxon>Bacillati</taxon>
        <taxon>Actinomycetota</taxon>
        <taxon>Actinomycetes</taxon>
        <taxon>Kitasatosporales</taxon>
        <taxon>Streptomycetaceae</taxon>
        <taxon>Streptomyces</taxon>
    </lineage>
</organism>
<keyword evidence="1" id="KW-0732">Signal</keyword>
<keyword evidence="3" id="KW-1185">Reference proteome</keyword>
<evidence type="ECO:0008006" key="4">
    <source>
        <dbReference type="Google" id="ProtNLM"/>
    </source>
</evidence>
<evidence type="ECO:0000313" key="3">
    <source>
        <dbReference type="Proteomes" id="UP001501563"/>
    </source>
</evidence>
<evidence type="ECO:0000313" key="2">
    <source>
        <dbReference type="EMBL" id="GAA3905217.1"/>
    </source>
</evidence>